<name>A0A345M7Q0_9CAUD</name>
<gene>
    <name evidence="1" type="primary">10</name>
    <name evidence="2" type="synonym">267</name>
    <name evidence="1" type="ORF">SEA_STARBOW_10</name>
    <name evidence="2" type="ORF">SEA_STARBOW_267</name>
</gene>
<reference evidence="1 3" key="1">
    <citation type="submission" date="2018-07" db="EMBL/GenBank/DDBJ databases">
        <authorList>
            <person name="Boyd E.M."/>
            <person name="Barkley D.B."/>
            <person name="Naeem H."/>
            <person name="Vanhorne R."/>
            <person name="Nayek S."/>
            <person name="Layton S.R."/>
            <person name="Hughes L.E."/>
            <person name="Garlena R.A."/>
            <person name="Russell D.A."/>
            <person name="Pope W.H."/>
            <person name="Jacobs-Sera D."/>
            <person name="Hatfull G.F."/>
        </authorList>
    </citation>
    <scope>NUCLEOTIDE SEQUENCE [LARGE SCALE GENOMIC DNA]</scope>
</reference>
<dbReference type="EMBL" id="MH576964">
    <property type="protein sequence ID" value="AXH66730.1"/>
    <property type="molecule type" value="Genomic_DNA"/>
</dbReference>
<dbReference type="Proteomes" id="UP000259040">
    <property type="component" value="Segment"/>
</dbReference>
<accession>A0A345M7Q0</accession>
<dbReference type="EMBL" id="MH576964">
    <property type="protein sequence ID" value="AXH66521.1"/>
    <property type="molecule type" value="Genomic_DNA"/>
</dbReference>
<protein>
    <submittedName>
        <fullName evidence="1">Uncharacterized protein</fullName>
    </submittedName>
</protein>
<evidence type="ECO:0000313" key="1">
    <source>
        <dbReference type="EMBL" id="AXH66521.1"/>
    </source>
</evidence>
<sequence length="46" mass="5333">MSVKLEKITDTQTGVIRKGWLEDIWTMPETAPDEHLDDMEILVDCE</sequence>
<organism evidence="1 3">
    <name type="scientific">Streptomyces phage Starbow</name>
    <dbReference type="NCBI Taxonomy" id="2283266"/>
    <lineage>
        <taxon>Viruses</taxon>
        <taxon>Duplodnaviria</taxon>
        <taxon>Heunggongvirae</taxon>
        <taxon>Uroviricota</taxon>
        <taxon>Caudoviricetes</taxon>
        <taxon>Stanwilliamsviridae</taxon>
        <taxon>Boydwoodruffvirinae</taxon>
        <taxon>Karimacvirus</taxon>
        <taxon>Karimacvirus karimac</taxon>
        <taxon>Streptomyces virus Karimac</taxon>
    </lineage>
</organism>
<evidence type="ECO:0000313" key="3">
    <source>
        <dbReference type="Proteomes" id="UP000259040"/>
    </source>
</evidence>
<evidence type="ECO:0000313" key="2">
    <source>
        <dbReference type="EMBL" id="AXH66730.1"/>
    </source>
</evidence>
<proteinExistence type="predicted"/>